<keyword evidence="3" id="KW-1185">Reference proteome</keyword>
<dbReference type="Proteomes" id="UP000267821">
    <property type="component" value="Unassembled WGS sequence"/>
</dbReference>
<dbReference type="InParanoid" id="A0A3N4M462"/>
<feature type="compositionally biased region" description="Polar residues" evidence="1">
    <location>
        <begin position="69"/>
        <end position="88"/>
    </location>
</feature>
<organism evidence="2 3">
    <name type="scientific">Terfezia boudieri ATCC MYA-4762</name>
    <dbReference type="NCBI Taxonomy" id="1051890"/>
    <lineage>
        <taxon>Eukaryota</taxon>
        <taxon>Fungi</taxon>
        <taxon>Dikarya</taxon>
        <taxon>Ascomycota</taxon>
        <taxon>Pezizomycotina</taxon>
        <taxon>Pezizomycetes</taxon>
        <taxon>Pezizales</taxon>
        <taxon>Pezizaceae</taxon>
        <taxon>Terfezia</taxon>
    </lineage>
</organism>
<feature type="compositionally biased region" description="Low complexity" evidence="1">
    <location>
        <begin position="232"/>
        <end position="246"/>
    </location>
</feature>
<feature type="region of interest" description="Disordered" evidence="1">
    <location>
        <begin position="227"/>
        <end position="272"/>
    </location>
</feature>
<evidence type="ECO:0000313" key="2">
    <source>
        <dbReference type="EMBL" id="RPB29787.1"/>
    </source>
</evidence>
<dbReference type="AlphaFoldDB" id="A0A3N4M462"/>
<feature type="region of interest" description="Disordered" evidence="1">
    <location>
        <begin position="46"/>
        <end position="111"/>
    </location>
</feature>
<accession>A0A3N4M462</accession>
<dbReference type="EMBL" id="ML121527">
    <property type="protein sequence ID" value="RPB29787.1"/>
    <property type="molecule type" value="Genomic_DNA"/>
</dbReference>
<sequence>MLGRRAHVACTLCHHHFTTRSTNVLASPRVLILSGQLRRQSTMFRRAVAKHQSEQPPPSKPAAPLYAPKSSSQQKDIQSAFRSSQTQRPGFLGSGGQSGALKSSRPQASNVDQLTATKPKLLSPPTSEAANSQLFSSERDIRLLKTLSNDTAFQENSPPLEVPIVSSSIMNSLHEAVYFDENDFDDDIDLSLDFDVDEPLIPQDLKAAVGCIPASSNPLLPKLAPTTQVQDLPGSSAPLPWSSSPARHVQPMAASRRPTGKEYLVKSRRCGA</sequence>
<evidence type="ECO:0000313" key="3">
    <source>
        <dbReference type="Proteomes" id="UP000267821"/>
    </source>
</evidence>
<reference evidence="2 3" key="1">
    <citation type="journal article" date="2018" name="Nat. Ecol. Evol.">
        <title>Pezizomycetes genomes reveal the molecular basis of ectomycorrhizal truffle lifestyle.</title>
        <authorList>
            <person name="Murat C."/>
            <person name="Payen T."/>
            <person name="Noel B."/>
            <person name="Kuo A."/>
            <person name="Morin E."/>
            <person name="Chen J."/>
            <person name="Kohler A."/>
            <person name="Krizsan K."/>
            <person name="Balestrini R."/>
            <person name="Da Silva C."/>
            <person name="Montanini B."/>
            <person name="Hainaut M."/>
            <person name="Levati E."/>
            <person name="Barry K.W."/>
            <person name="Belfiori B."/>
            <person name="Cichocki N."/>
            <person name="Clum A."/>
            <person name="Dockter R.B."/>
            <person name="Fauchery L."/>
            <person name="Guy J."/>
            <person name="Iotti M."/>
            <person name="Le Tacon F."/>
            <person name="Lindquist E.A."/>
            <person name="Lipzen A."/>
            <person name="Malagnac F."/>
            <person name="Mello A."/>
            <person name="Molinier V."/>
            <person name="Miyauchi S."/>
            <person name="Poulain J."/>
            <person name="Riccioni C."/>
            <person name="Rubini A."/>
            <person name="Sitrit Y."/>
            <person name="Splivallo R."/>
            <person name="Traeger S."/>
            <person name="Wang M."/>
            <person name="Zifcakova L."/>
            <person name="Wipf D."/>
            <person name="Zambonelli A."/>
            <person name="Paolocci F."/>
            <person name="Nowrousian M."/>
            <person name="Ottonello S."/>
            <person name="Baldrian P."/>
            <person name="Spatafora J.W."/>
            <person name="Henrissat B."/>
            <person name="Nagy L.G."/>
            <person name="Aury J.M."/>
            <person name="Wincker P."/>
            <person name="Grigoriev I.V."/>
            <person name="Bonfante P."/>
            <person name="Martin F.M."/>
        </authorList>
    </citation>
    <scope>NUCLEOTIDE SEQUENCE [LARGE SCALE GENOMIC DNA]</scope>
    <source>
        <strain evidence="2 3">ATCC MYA-4762</strain>
    </source>
</reference>
<protein>
    <submittedName>
        <fullName evidence="2">Uncharacterized protein</fullName>
    </submittedName>
</protein>
<name>A0A3N4M462_9PEZI</name>
<proteinExistence type="predicted"/>
<feature type="compositionally biased region" description="Polar residues" evidence="1">
    <location>
        <begin position="100"/>
        <end position="111"/>
    </location>
</feature>
<evidence type="ECO:0000256" key="1">
    <source>
        <dbReference type="SAM" id="MobiDB-lite"/>
    </source>
</evidence>
<gene>
    <name evidence="2" type="ORF">L211DRAFT_41582</name>
</gene>
<dbReference type="STRING" id="1051890.A0A3N4M462"/>